<dbReference type="InterPro" id="IPR001173">
    <property type="entry name" value="Glyco_trans_2-like"/>
</dbReference>
<dbReference type="Gene3D" id="3.90.550.10">
    <property type="entry name" value="Spore Coat Polysaccharide Biosynthesis Protein SpsA, Chain A"/>
    <property type="match status" value="1"/>
</dbReference>
<dbReference type="GO" id="GO:0016758">
    <property type="term" value="F:hexosyltransferase activity"/>
    <property type="evidence" value="ECO:0007669"/>
    <property type="project" value="UniProtKB-ARBA"/>
</dbReference>
<dbReference type="EMBL" id="JACORU010000008">
    <property type="protein sequence ID" value="MBC5766916.1"/>
    <property type="molecule type" value="Genomic_DNA"/>
</dbReference>
<dbReference type="Proteomes" id="UP000596827">
    <property type="component" value="Unassembled WGS sequence"/>
</dbReference>
<sequence>MNQAIHPFPIESEAVQPTVSVCMISYNHGKFIAQAIESILSQEVDFPIELVIGDDCSTDNTFDICEAYARKDPRVKLLSRERNLGVMPNFSRTLQACTGKYIAVCEGDDYWVAPSKLAIQVSFLESHPDYAGATHQSDVLIGDRVARKFKLGVPETILTKDLIAGRLFHTASVLFRREAVELFCGAPLVLSCDRLLNLCITFAGKIHYSEETMCVYRLHGGGMSSNVTVEQLRLDLSSIDYLKSIEPTFPAQQYRSYVFATIGLCQRATWVQRVYYMAVSFLLSFATFPRNLGLYGTHFIRMCSRKLSHR</sequence>
<evidence type="ECO:0000313" key="3">
    <source>
        <dbReference type="Proteomes" id="UP000596827"/>
    </source>
</evidence>
<name>A0A923MCB4_9BURK</name>
<dbReference type="InterPro" id="IPR029044">
    <property type="entry name" value="Nucleotide-diphossugar_trans"/>
</dbReference>
<evidence type="ECO:0000313" key="2">
    <source>
        <dbReference type="EMBL" id="MBC5766916.1"/>
    </source>
</evidence>
<keyword evidence="3" id="KW-1185">Reference proteome</keyword>
<dbReference type="PANTHER" id="PTHR22916">
    <property type="entry name" value="GLYCOSYLTRANSFERASE"/>
    <property type="match status" value="1"/>
</dbReference>
<dbReference type="RefSeq" id="WP_187083407.1">
    <property type="nucleotide sequence ID" value="NZ_JACORU010000008.1"/>
</dbReference>
<dbReference type="PANTHER" id="PTHR22916:SF3">
    <property type="entry name" value="UDP-GLCNAC:BETAGAL BETA-1,3-N-ACETYLGLUCOSAMINYLTRANSFERASE-LIKE PROTEIN 1"/>
    <property type="match status" value="1"/>
</dbReference>
<dbReference type="Pfam" id="PF00535">
    <property type="entry name" value="Glycos_transf_2"/>
    <property type="match status" value="1"/>
</dbReference>
<feature type="domain" description="Glycosyltransferase 2-like" evidence="1">
    <location>
        <begin position="20"/>
        <end position="147"/>
    </location>
</feature>
<dbReference type="SUPFAM" id="SSF53448">
    <property type="entry name" value="Nucleotide-diphospho-sugar transferases"/>
    <property type="match status" value="1"/>
</dbReference>
<proteinExistence type="predicted"/>
<protein>
    <submittedName>
        <fullName evidence="2">Glycosyltransferase</fullName>
    </submittedName>
</protein>
<gene>
    <name evidence="2" type="ORF">H8R02_20795</name>
</gene>
<comment type="caution">
    <text evidence="2">The sequence shown here is derived from an EMBL/GenBank/DDBJ whole genome shotgun (WGS) entry which is preliminary data.</text>
</comment>
<evidence type="ECO:0000259" key="1">
    <source>
        <dbReference type="Pfam" id="PF00535"/>
    </source>
</evidence>
<accession>A0A923MCB4</accession>
<reference evidence="2" key="1">
    <citation type="submission" date="2020-08" db="EMBL/GenBank/DDBJ databases">
        <title>Ramlibacter sp. GTP1 16S ribosomal RNA gene genome sequencing and assembly.</title>
        <authorList>
            <person name="Kang M."/>
        </authorList>
    </citation>
    <scope>NUCLEOTIDE SEQUENCE</scope>
    <source>
        <strain evidence="2">GTP1</strain>
    </source>
</reference>
<dbReference type="AlphaFoldDB" id="A0A923MCB4"/>
<organism evidence="2 3">
    <name type="scientific">Ramlibacter albus</name>
    <dbReference type="NCBI Taxonomy" id="2079448"/>
    <lineage>
        <taxon>Bacteria</taxon>
        <taxon>Pseudomonadati</taxon>
        <taxon>Pseudomonadota</taxon>
        <taxon>Betaproteobacteria</taxon>
        <taxon>Burkholderiales</taxon>
        <taxon>Comamonadaceae</taxon>
        <taxon>Ramlibacter</taxon>
    </lineage>
</organism>